<gene>
    <name evidence="1" type="ORF">HNQ80_002524</name>
</gene>
<dbReference type="EMBL" id="JACHEN010000014">
    <property type="protein sequence ID" value="MBB6216424.1"/>
    <property type="molecule type" value="Genomic_DNA"/>
</dbReference>
<dbReference type="AlphaFoldDB" id="A0A841KRQ4"/>
<keyword evidence="2" id="KW-1185">Reference proteome</keyword>
<dbReference type="InterPro" id="IPR036736">
    <property type="entry name" value="ACP-like_sf"/>
</dbReference>
<dbReference type="Proteomes" id="UP000579281">
    <property type="component" value="Unassembled WGS sequence"/>
</dbReference>
<proteinExistence type="predicted"/>
<evidence type="ECO:0000313" key="1">
    <source>
        <dbReference type="EMBL" id="MBB6216424.1"/>
    </source>
</evidence>
<organism evidence="1 2">
    <name type="scientific">Anaerosolibacter carboniphilus</name>
    <dbReference type="NCBI Taxonomy" id="1417629"/>
    <lineage>
        <taxon>Bacteria</taxon>
        <taxon>Bacillati</taxon>
        <taxon>Bacillota</taxon>
        <taxon>Clostridia</taxon>
        <taxon>Peptostreptococcales</taxon>
        <taxon>Thermotaleaceae</taxon>
        <taxon>Anaerosolibacter</taxon>
    </lineage>
</organism>
<protein>
    <submittedName>
        <fullName evidence="1">Acyl carrier protein</fullName>
    </submittedName>
</protein>
<accession>A0A841KRQ4</accession>
<dbReference type="Gene3D" id="1.10.1200.10">
    <property type="entry name" value="ACP-like"/>
    <property type="match status" value="1"/>
</dbReference>
<dbReference type="RefSeq" id="WP_184310958.1">
    <property type="nucleotide sequence ID" value="NZ_JACHEN010000014.1"/>
</dbReference>
<name>A0A841KRQ4_9FIRM</name>
<evidence type="ECO:0000313" key="2">
    <source>
        <dbReference type="Proteomes" id="UP000579281"/>
    </source>
</evidence>
<comment type="caution">
    <text evidence="1">The sequence shown here is derived from an EMBL/GenBank/DDBJ whole genome shotgun (WGS) entry which is preliminary data.</text>
</comment>
<sequence>MLRNTTIKEMIQKSFDSLYESGMIENKIIATDDTVLIGPGSELDSVAFVTLFVDIEDRLRVETNEEIYLVLNEIHDFNPKENYLTVSVLIAFIENLLDGMR</sequence>
<reference evidence="1 2" key="1">
    <citation type="submission" date="2020-08" db="EMBL/GenBank/DDBJ databases">
        <title>Genomic Encyclopedia of Type Strains, Phase IV (KMG-IV): sequencing the most valuable type-strain genomes for metagenomic binning, comparative biology and taxonomic classification.</title>
        <authorList>
            <person name="Goeker M."/>
        </authorList>
    </citation>
    <scope>NUCLEOTIDE SEQUENCE [LARGE SCALE GENOMIC DNA]</scope>
    <source>
        <strain evidence="1 2">DSM 103526</strain>
    </source>
</reference>